<keyword evidence="1" id="KW-0812">Transmembrane</keyword>
<dbReference type="PANTHER" id="PTHR41771:SF1">
    <property type="entry name" value="MEMBRANE PROTEIN"/>
    <property type="match status" value="1"/>
</dbReference>
<keyword evidence="1" id="KW-0472">Membrane</keyword>
<organism evidence="2 3">
    <name type="scientific">Corynebacterium heidelbergense</name>
    <dbReference type="NCBI Taxonomy" id="2055947"/>
    <lineage>
        <taxon>Bacteria</taxon>
        <taxon>Bacillati</taxon>
        <taxon>Actinomycetota</taxon>
        <taxon>Actinomycetes</taxon>
        <taxon>Mycobacteriales</taxon>
        <taxon>Corynebacteriaceae</taxon>
        <taxon>Corynebacterium</taxon>
    </lineage>
</organism>
<keyword evidence="3" id="KW-1185">Reference proteome</keyword>
<accession>A0A364V538</accession>
<feature type="transmembrane region" description="Helical" evidence="1">
    <location>
        <begin position="275"/>
        <end position="296"/>
    </location>
</feature>
<evidence type="ECO:0000313" key="3">
    <source>
        <dbReference type="Proteomes" id="UP000251577"/>
    </source>
</evidence>
<gene>
    <name evidence="2" type="ORF">DLJ54_06880</name>
</gene>
<dbReference type="InterPro" id="IPR012507">
    <property type="entry name" value="YibE_F"/>
</dbReference>
<dbReference type="EMBL" id="QHCV01000063">
    <property type="protein sequence ID" value="RAV31726.1"/>
    <property type="molecule type" value="Genomic_DNA"/>
</dbReference>
<reference evidence="2 3" key="1">
    <citation type="journal article" date="2018" name="Syst. Appl. Microbiol.">
        <title>Corynebacterium heidelbergense sp. nov., isolated from the preen glands of Egyptian geese (Alopochen aegyptiacus).</title>
        <authorList>
            <person name="Braun M.S."/>
            <person name="Wang E."/>
            <person name="Zimmermann S."/>
            <person name="Wink M."/>
        </authorList>
    </citation>
    <scope>NUCLEOTIDE SEQUENCE [LARGE SCALE GENOMIC DNA]</scope>
    <source>
        <strain evidence="2 3">647</strain>
    </source>
</reference>
<evidence type="ECO:0000256" key="1">
    <source>
        <dbReference type="SAM" id="Phobius"/>
    </source>
</evidence>
<sequence>MGRHAAVPAKEPKEPRNGWSLAQRLLALGLLIGAIATAVGLVAQWPDKSQQPAISDAFRSTSSLTGELADGTVVLENKGVCNSPSIGQVFTTAPVENAFAAKDCQHIIVDLTSGPDSGKRTLLEMHNVPGEPNLQVGDKIRLSVTGHTYAFQDYQRNMSLWLWLGATVVLLIVVGAWRGARSIVGLAVTMAVILLFLLPALARGGSPVMLAVTCGAAVLYLVLFLVHGVGWKTAAALGGTLLALGLAAVLSHFAITTTHLRGLGNEANLQVLVYLPQLNITGLLLAGMIVGSLGVLNDVTIAQASTVSELHELEPAAGPWRLFAGAMRVGRDHIASMMYTLVLSYTGVALPTLLLLSLSGRPIEQILTSDVMATEILRSATGALGLVAAVPLTTAIAAVTVRSRQGNPVPAEIVEKHRRG</sequence>
<dbReference type="Pfam" id="PF07907">
    <property type="entry name" value="YibE_F"/>
    <property type="match status" value="1"/>
</dbReference>
<feature type="transmembrane region" description="Helical" evidence="1">
    <location>
        <begin position="208"/>
        <end position="226"/>
    </location>
</feature>
<dbReference type="PANTHER" id="PTHR41771">
    <property type="entry name" value="MEMBRANE PROTEIN-RELATED"/>
    <property type="match status" value="1"/>
</dbReference>
<dbReference type="RefSeq" id="WP_113631023.1">
    <property type="nucleotide sequence ID" value="NZ_QHCV01000063.1"/>
</dbReference>
<feature type="transmembrane region" description="Helical" evidence="1">
    <location>
        <begin position="376"/>
        <end position="399"/>
    </location>
</feature>
<name>A0A364V538_9CORY</name>
<feature type="transmembrane region" description="Helical" evidence="1">
    <location>
        <begin position="21"/>
        <end position="43"/>
    </location>
</feature>
<dbReference type="Proteomes" id="UP000251577">
    <property type="component" value="Unassembled WGS sequence"/>
</dbReference>
<feature type="transmembrane region" description="Helical" evidence="1">
    <location>
        <begin position="160"/>
        <end position="177"/>
    </location>
</feature>
<feature type="transmembrane region" description="Helical" evidence="1">
    <location>
        <begin position="337"/>
        <end position="356"/>
    </location>
</feature>
<dbReference type="AlphaFoldDB" id="A0A364V538"/>
<evidence type="ECO:0000313" key="2">
    <source>
        <dbReference type="EMBL" id="RAV31726.1"/>
    </source>
</evidence>
<keyword evidence="1" id="KW-1133">Transmembrane helix</keyword>
<feature type="transmembrane region" description="Helical" evidence="1">
    <location>
        <begin position="184"/>
        <end position="202"/>
    </location>
</feature>
<comment type="caution">
    <text evidence="2">The sequence shown here is derived from an EMBL/GenBank/DDBJ whole genome shotgun (WGS) entry which is preliminary data.</text>
</comment>
<feature type="transmembrane region" description="Helical" evidence="1">
    <location>
        <begin position="233"/>
        <end position="255"/>
    </location>
</feature>
<protein>
    <submittedName>
        <fullName evidence="2">YibE/F family protein</fullName>
    </submittedName>
</protein>
<proteinExistence type="predicted"/>